<proteinExistence type="inferred from homology"/>
<accession>A0A370NNJ5</accession>
<dbReference type="Pfam" id="PF03401">
    <property type="entry name" value="TctC"/>
    <property type="match status" value="1"/>
</dbReference>
<dbReference type="InterPro" id="IPR042100">
    <property type="entry name" value="Bug_dom1"/>
</dbReference>
<protein>
    <submittedName>
        <fullName evidence="3">Tripartite tricarboxylate transporter substrate binding protein</fullName>
    </submittedName>
</protein>
<dbReference type="CDD" id="cd13578">
    <property type="entry name" value="PBP2_Bug27"/>
    <property type="match status" value="1"/>
</dbReference>
<comment type="caution">
    <text evidence="3">The sequence shown here is derived from an EMBL/GenBank/DDBJ whole genome shotgun (WGS) entry which is preliminary data.</text>
</comment>
<dbReference type="PANTHER" id="PTHR42928:SF5">
    <property type="entry name" value="BLR1237 PROTEIN"/>
    <property type="match status" value="1"/>
</dbReference>
<evidence type="ECO:0000313" key="3">
    <source>
        <dbReference type="EMBL" id="RDK07186.1"/>
    </source>
</evidence>
<dbReference type="InterPro" id="IPR005064">
    <property type="entry name" value="BUG"/>
</dbReference>
<organism evidence="3 4">
    <name type="scientific">Cupriavidus lacunae</name>
    <dbReference type="NCBI Taxonomy" id="2666307"/>
    <lineage>
        <taxon>Bacteria</taxon>
        <taxon>Pseudomonadati</taxon>
        <taxon>Pseudomonadota</taxon>
        <taxon>Betaproteobacteria</taxon>
        <taxon>Burkholderiales</taxon>
        <taxon>Burkholderiaceae</taxon>
        <taxon>Cupriavidus</taxon>
    </lineage>
</organism>
<dbReference type="PIRSF" id="PIRSF017082">
    <property type="entry name" value="YflP"/>
    <property type="match status" value="1"/>
</dbReference>
<dbReference type="Proteomes" id="UP000255165">
    <property type="component" value="Unassembled WGS sequence"/>
</dbReference>
<evidence type="ECO:0000256" key="2">
    <source>
        <dbReference type="SAM" id="SignalP"/>
    </source>
</evidence>
<keyword evidence="4" id="KW-1185">Reference proteome</keyword>
<sequence length="322" mass="33590">MKLSHLLATLSICLTAHAPAALAAYPDKPIRLIVPWAAGGSTDALARAVAQRMSESMGQPVVVDNRAGAAGRIGAEAVAKATPDGYTLGVIELAHTVAPSVFRQMPYDLLRDFAPVSLLGESPLVLFANSTRYRTGEIQRFLTDARKNGMALQLATSGNGTISHLAAKMLEAQAGIPVDAVPYRGSAPALTDVSAQLVAGHFATLASGSSLLGGGKITALMVTGPARIPALPQVPTAAEAKLSGLQVSQWWALVAPARTPSAVVTRLGDEVRDALANPKTRARLDTQGIELKSSSSAQLAQRLREEAGRWSTLVKQAGIQPE</sequence>
<keyword evidence="2" id="KW-0732">Signal</keyword>
<gene>
    <name evidence="3" type="ORF">DN412_27265</name>
</gene>
<dbReference type="AlphaFoldDB" id="A0A370NNJ5"/>
<dbReference type="Gene3D" id="3.40.190.150">
    <property type="entry name" value="Bordetella uptake gene, domain 1"/>
    <property type="match status" value="1"/>
</dbReference>
<reference evidence="4" key="1">
    <citation type="submission" date="2018-06" db="EMBL/GenBank/DDBJ databases">
        <authorList>
            <person name="Feng T."/>
            <person name="Jeon C.O."/>
        </authorList>
    </citation>
    <scope>NUCLEOTIDE SEQUENCE [LARGE SCALE GENOMIC DNA]</scope>
    <source>
        <strain evidence="4">S23</strain>
    </source>
</reference>
<name>A0A370NNJ5_9BURK</name>
<feature type="chain" id="PRO_5016794052" evidence="2">
    <location>
        <begin position="24"/>
        <end position="322"/>
    </location>
</feature>
<comment type="similarity">
    <text evidence="1">Belongs to the UPF0065 (bug) family.</text>
</comment>
<feature type="signal peptide" evidence="2">
    <location>
        <begin position="1"/>
        <end position="23"/>
    </location>
</feature>
<dbReference type="RefSeq" id="WP_115214433.1">
    <property type="nucleotide sequence ID" value="NZ_QKWJ01000046.1"/>
</dbReference>
<evidence type="ECO:0000313" key="4">
    <source>
        <dbReference type="Proteomes" id="UP000255165"/>
    </source>
</evidence>
<dbReference type="EMBL" id="QKWJ01000046">
    <property type="protein sequence ID" value="RDK07186.1"/>
    <property type="molecule type" value="Genomic_DNA"/>
</dbReference>
<dbReference type="Gene3D" id="3.40.190.10">
    <property type="entry name" value="Periplasmic binding protein-like II"/>
    <property type="match status" value="1"/>
</dbReference>
<dbReference type="PANTHER" id="PTHR42928">
    <property type="entry name" value="TRICARBOXYLATE-BINDING PROTEIN"/>
    <property type="match status" value="1"/>
</dbReference>
<evidence type="ECO:0000256" key="1">
    <source>
        <dbReference type="ARBA" id="ARBA00006987"/>
    </source>
</evidence>